<dbReference type="Proteomes" id="UP000663856">
    <property type="component" value="Unassembled WGS sequence"/>
</dbReference>
<dbReference type="AlphaFoldDB" id="A0A816RG85"/>
<dbReference type="InterPro" id="IPR001955">
    <property type="entry name" value="Pancreatic_hormone-like"/>
</dbReference>
<dbReference type="PROSITE" id="PS50222">
    <property type="entry name" value="EF_HAND_2"/>
    <property type="match status" value="1"/>
</dbReference>
<dbReference type="EMBL" id="CAJNRF010005725">
    <property type="protein sequence ID" value="CAF2073523.1"/>
    <property type="molecule type" value="Genomic_DNA"/>
</dbReference>
<comment type="similarity">
    <text evidence="2 5">Belongs to the NPY family.</text>
</comment>
<keyword evidence="3" id="KW-0964">Secreted</keyword>
<dbReference type="Gene3D" id="1.10.238.10">
    <property type="entry name" value="EF-hand"/>
    <property type="match status" value="1"/>
</dbReference>
<dbReference type="Pfam" id="PF00159">
    <property type="entry name" value="Hormone_3"/>
    <property type="match status" value="1"/>
</dbReference>
<dbReference type="SMART" id="SM00309">
    <property type="entry name" value="PAH"/>
    <property type="match status" value="1"/>
</dbReference>
<feature type="chain" id="PRO_5035610251" description="EF-hand domain-containing protein" evidence="6">
    <location>
        <begin position="26"/>
        <end position="109"/>
    </location>
</feature>
<keyword evidence="4" id="KW-0106">Calcium</keyword>
<dbReference type="PROSITE" id="PS50276">
    <property type="entry name" value="PANCREATIC_HORMONE_2"/>
    <property type="match status" value="1"/>
</dbReference>
<evidence type="ECO:0000256" key="6">
    <source>
        <dbReference type="SAM" id="SignalP"/>
    </source>
</evidence>
<evidence type="ECO:0000313" key="10">
    <source>
        <dbReference type="Proteomes" id="UP000663856"/>
    </source>
</evidence>
<feature type="domain" description="EF-hand" evidence="7">
    <location>
        <begin position="81"/>
        <end position="109"/>
    </location>
</feature>
<feature type="signal peptide" evidence="6">
    <location>
        <begin position="1"/>
        <end position="25"/>
    </location>
</feature>
<reference evidence="8" key="1">
    <citation type="submission" date="2021-02" db="EMBL/GenBank/DDBJ databases">
        <authorList>
            <person name="Nowell W R."/>
        </authorList>
    </citation>
    <scope>NUCLEOTIDE SEQUENCE</scope>
</reference>
<dbReference type="InterPro" id="IPR018247">
    <property type="entry name" value="EF_Hand_1_Ca_BS"/>
</dbReference>
<organism evidence="8 10">
    <name type="scientific">Rotaria magnacalcarata</name>
    <dbReference type="NCBI Taxonomy" id="392030"/>
    <lineage>
        <taxon>Eukaryota</taxon>
        <taxon>Metazoa</taxon>
        <taxon>Spiralia</taxon>
        <taxon>Gnathifera</taxon>
        <taxon>Rotifera</taxon>
        <taxon>Eurotatoria</taxon>
        <taxon>Bdelloidea</taxon>
        <taxon>Philodinida</taxon>
        <taxon>Philodinidae</taxon>
        <taxon>Rotaria</taxon>
    </lineage>
</organism>
<dbReference type="SUPFAM" id="SSF47473">
    <property type="entry name" value="EF-hand"/>
    <property type="match status" value="1"/>
</dbReference>
<protein>
    <recommendedName>
        <fullName evidence="7">EF-hand domain-containing protein</fullName>
    </recommendedName>
</protein>
<keyword evidence="6" id="KW-0732">Signal</keyword>
<dbReference type="GO" id="GO:0005509">
    <property type="term" value="F:calcium ion binding"/>
    <property type="evidence" value="ECO:0007669"/>
    <property type="project" value="InterPro"/>
</dbReference>
<gene>
    <name evidence="8" type="ORF">WKI299_LOCUS14631</name>
    <name evidence="9" type="ORF">XDN619_LOCUS22091</name>
</gene>
<evidence type="ECO:0000256" key="3">
    <source>
        <dbReference type="ARBA" id="ARBA00022525"/>
    </source>
</evidence>
<evidence type="ECO:0000256" key="2">
    <source>
        <dbReference type="ARBA" id="ARBA00010022"/>
    </source>
</evidence>
<evidence type="ECO:0000256" key="4">
    <source>
        <dbReference type="ARBA" id="ARBA00022837"/>
    </source>
</evidence>
<dbReference type="GO" id="GO:0005179">
    <property type="term" value="F:hormone activity"/>
    <property type="evidence" value="ECO:0007669"/>
    <property type="project" value="InterPro"/>
</dbReference>
<comment type="caution">
    <text evidence="8">The sequence shown here is derived from an EMBL/GenBank/DDBJ whole genome shotgun (WGS) entry which is preliminary data.</text>
</comment>
<dbReference type="InterPro" id="IPR011992">
    <property type="entry name" value="EF-hand-dom_pair"/>
</dbReference>
<evidence type="ECO:0000256" key="1">
    <source>
        <dbReference type="ARBA" id="ARBA00004613"/>
    </source>
</evidence>
<dbReference type="GO" id="GO:0005576">
    <property type="term" value="C:extracellular region"/>
    <property type="evidence" value="ECO:0007669"/>
    <property type="project" value="UniProtKB-SubCell"/>
</dbReference>
<sequence>MNMMGFKFTIAHILLVAALIHLLEASFTEVPPPPKRPERFNSREELKKYLQKVHEYHMIVGRWRLRRDHEEPDYASSSNSDLFKFFDINNDHLISSKEFSQRMRFKPFN</sequence>
<proteinExistence type="inferred from homology"/>
<evidence type="ECO:0000313" key="8">
    <source>
        <dbReference type="EMBL" id="CAF2073523.1"/>
    </source>
</evidence>
<evidence type="ECO:0000259" key="7">
    <source>
        <dbReference type="PROSITE" id="PS50222"/>
    </source>
</evidence>
<evidence type="ECO:0000256" key="5">
    <source>
        <dbReference type="RuleBase" id="RU000656"/>
    </source>
</evidence>
<dbReference type="Proteomes" id="UP000663887">
    <property type="component" value="Unassembled WGS sequence"/>
</dbReference>
<comment type="subcellular location">
    <subcellularLocation>
        <location evidence="1">Secreted</location>
    </subcellularLocation>
</comment>
<evidence type="ECO:0000313" key="9">
    <source>
        <dbReference type="EMBL" id="CAF2118136.1"/>
    </source>
</evidence>
<accession>A0A816RG85</accession>
<name>A0A816RG85_9BILA</name>
<dbReference type="InterPro" id="IPR002048">
    <property type="entry name" value="EF_hand_dom"/>
</dbReference>
<dbReference type="PROSITE" id="PS00018">
    <property type="entry name" value="EF_HAND_1"/>
    <property type="match status" value="1"/>
</dbReference>
<dbReference type="EMBL" id="CAJNRG010010014">
    <property type="protein sequence ID" value="CAF2118136.1"/>
    <property type="molecule type" value="Genomic_DNA"/>
</dbReference>